<proteinExistence type="predicted"/>
<reference evidence="1 2" key="1">
    <citation type="submission" date="2022-01" db="EMBL/GenBank/DDBJ databases">
        <title>Whole genome-based taxonomy of the Shewanellaceae.</title>
        <authorList>
            <person name="Martin-Rodriguez A.J."/>
        </authorList>
    </citation>
    <scope>NUCLEOTIDE SEQUENCE [LARGE SCALE GENOMIC DNA]</scope>
    <source>
        <strain evidence="1 2">DSM 17177</strain>
    </source>
</reference>
<dbReference type="RefSeq" id="WP_248938987.1">
    <property type="nucleotide sequence ID" value="NZ_JAKIKS010000010.1"/>
</dbReference>
<dbReference type="InterPro" id="IPR005095">
    <property type="entry name" value="EspA"/>
</dbReference>
<name>A0ABT0L7Q8_9GAMM</name>
<dbReference type="Proteomes" id="UP001203423">
    <property type="component" value="Unassembled WGS sequence"/>
</dbReference>
<comment type="caution">
    <text evidence="1">The sequence shown here is derived from an EMBL/GenBank/DDBJ whole genome shotgun (WGS) entry which is preliminary data.</text>
</comment>
<keyword evidence="2" id="KW-1185">Reference proteome</keyword>
<accession>A0ABT0L7Q8</accession>
<dbReference type="EMBL" id="JAKIKS010000010">
    <property type="protein sequence ID" value="MCL1123701.1"/>
    <property type="molecule type" value="Genomic_DNA"/>
</dbReference>
<dbReference type="SUPFAM" id="SSF116927">
    <property type="entry name" value="EspA/CesA-like"/>
    <property type="match status" value="1"/>
</dbReference>
<protein>
    <submittedName>
        <fullName evidence="1">Secretion protein EspA</fullName>
    </submittedName>
</protein>
<organism evidence="1 2">
    <name type="scientific">Shewanella surugensis</name>
    <dbReference type="NCBI Taxonomy" id="212020"/>
    <lineage>
        <taxon>Bacteria</taxon>
        <taxon>Pseudomonadati</taxon>
        <taxon>Pseudomonadota</taxon>
        <taxon>Gammaproteobacteria</taxon>
        <taxon>Alteromonadales</taxon>
        <taxon>Shewanellaceae</taxon>
        <taxon>Shewanella</taxon>
    </lineage>
</organism>
<dbReference type="InterPro" id="IPR035074">
    <property type="entry name" value="EspA/CesA-like"/>
</dbReference>
<evidence type="ECO:0000313" key="2">
    <source>
        <dbReference type="Proteomes" id="UP001203423"/>
    </source>
</evidence>
<gene>
    <name evidence="1" type="ORF">L2764_04165</name>
</gene>
<evidence type="ECO:0000313" key="1">
    <source>
        <dbReference type="EMBL" id="MCL1123701.1"/>
    </source>
</evidence>
<sequence>MMLIDTHNKGSISIIDKQRSDEAKFQIASRGDPMFSKGIAFLYLFLNLLSEMADAQYQQMQNKSDITRKAQSMANRVDSQIANVAKDSESKEVLSDDVYQYMLDNNITVNGQSIKDYATQPDKEVTTIVPQQSMVRDGRLTKDMRWETLFVEKTETITYPEGQKSLVQGELKAVKAALETVSNQVSDYVSQSQLQLQKLMQTYNVTVSLINSMQT</sequence>
<dbReference type="Pfam" id="PF03433">
    <property type="entry name" value="EspA"/>
    <property type="match status" value="1"/>
</dbReference>